<dbReference type="OrthoDB" id="9763489at2"/>
<dbReference type="RefSeq" id="WP_090230744.1">
    <property type="nucleotide sequence ID" value="NZ_FNNU01000005.1"/>
</dbReference>
<reference evidence="12" key="1">
    <citation type="submission" date="2016-10" db="EMBL/GenBank/DDBJ databases">
        <authorList>
            <person name="Varghese N."/>
            <person name="Submissions S."/>
        </authorList>
    </citation>
    <scope>NUCLEOTIDE SEQUENCE [LARGE SCALE GENOMIC DNA]</scope>
    <source>
        <strain evidence="12">NRRL B-59562</strain>
    </source>
</reference>
<proteinExistence type="inferred from homology"/>
<dbReference type="PANTHER" id="PTHR32438:SF5">
    <property type="entry name" value="4-ALPHA-GLUCANOTRANSFERASE DPE1, CHLOROPLASTIC_AMYLOPLASTIC"/>
    <property type="match status" value="1"/>
</dbReference>
<evidence type="ECO:0000313" key="11">
    <source>
        <dbReference type="EMBL" id="SDX64742.1"/>
    </source>
</evidence>
<evidence type="ECO:0000256" key="8">
    <source>
        <dbReference type="ARBA" id="ARBA00031423"/>
    </source>
</evidence>
<dbReference type="Gene3D" id="3.20.20.80">
    <property type="entry name" value="Glycosidases"/>
    <property type="match status" value="1"/>
</dbReference>
<dbReference type="AlphaFoldDB" id="A0A1H3DE10"/>
<evidence type="ECO:0000313" key="12">
    <source>
        <dbReference type="Proteomes" id="UP000243778"/>
    </source>
</evidence>
<evidence type="ECO:0000256" key="9">
    <source>
        <dbReference type="ARBA" id="ARBA00031501"/>
    </source>
</evidence>
<dbReference type="SUPFAM" id="SSF51445">
    <property type="entry name" value="(Trans)glycosidases"/>
    <property type="match status" value="1"/>
</dbReference>
<evidence type="ECO:0000256" key="3">
    <source>
        <dbReference type="ARBA" id="ARBA00012560"/>
    </source>
</evidence>
<gene>
    <name evidence="11" type="ORF">SAMN05216287_3391</name>
</gene>
<dbReference type="InterPro" id="IPR017853">
    <property type="entry name" value="GH"/>
</dbReference>
<dbReference type="GO" id="GO:0005975">
    <property type="term" value="P:carbohydrate metabolic process"/>
    <property type="evidence" value="ECO:0007669"/>
    <property type="project" value="InterPro"/>
</dbReference>
<sequence length="690" mass="76121">MSALLHKLARAAGVAIDWVDADGRAQTVTDEVLRSVLGGLELPAEDDEQVLDSLEKLRRILGSGNLPPLLTVDRGQWLDLSHYFSPNALCEVELENGGRLALHLSDHGWLPALDEIGYHTLRFAGEQCVLAVAPQRCFNMSDATGSRHPRAWGIGVQLYSLRRAGDGGIGDTQALEVLARSAAAHGADALGISPVHAMFSADSNRYSPYSPSSRLFNNVLYSAPGSILGERAVRQAMESAGLEAEMQRLEQLELIDWPAAAAAKQRLLWALYEDFRTGGNPLAEDFASFRRHAGEALENHCRFEALHAFHIREGDIWDWRHWPQEYRNPHSAAVIDFAREHAEEISYHAFCQWLIDRGLDRTQTAARSAGMHIGLISDLAVGADGGGSQAWSRQAQLLPQLTVGAPPDILNRSGQSWGISAFSPWGLKAHGFSAFIEMLRANLAHAGGMRIDHVMGLHRLWVMPAGASSDQGAYLHYPEEDLLRLLALESVRHHAIVLGEDLGTVPEGLRERLAARGILGMRVLLFEQDHAQRFFAPQEWPETSIATTSTHDLPPIPAWWKGGDIEWRARIEGLAEEKLDEQRRAREREREGLRAALARACDLPADVTAQSPALGDAAAAFIGLTPAPLALLPMEDVLGLEEQPNLPGTIDEHPNWRRRWEGDCADLLDAPLPRQRLLVLDKARHQTEQN</sequence>
<comment type="catalytic activity">
    <reaction evidence="1 10">
        <text>Transfers a segment of a (1-&gt;4)-alpha-D-glucan to a new position in an acceptor, which may be glucose or a (1-&gt;4)-alpha-D-glucan.</text>
        <dbReference type="EC" id="2.4.1.25"/>
    </reaction>
</comment>
<evidence type="ECO:0000256" key="10">
    <source>
        <dbReference type="RuleBase" id="RU361207"/>
    </source>
</evidence>
<accession>A0A1H3DE10</accession>
<evidence type="ECO:0000256" key="4">
    <source>
        <dbReference type="ARBA" id="ARBA00020295"/>
    </source>
</evidence>
<organism evidence="11 12">
    <name type="scientific">Pseudomonas kuykendallii</name>
    <dbReference type="NCBI Taxonomy" id="1007099"/>
    <lineage>
        <taxon>Bacteria</taxon>
        <taxon>Pseudomonadati</taxon>
        <taxon>Pseudomonadota</taxon>
        <taxon>Gammaproteobacteria</taxon>
        <taxon>Pseudomonadales</taxon>
        <taxon>Pseudomonadaceae</taxon>
        <taxon>Pseudomonas</taxon>
    </lineage>
</organism>
<dbReference type="PANTHER" id="PTHR32438">
    <property type="entry name" value="4-ALPHA-GLUCANOTRANSFERASE DPE1, CHLOROPLASTIC/AMYLOPLASTIC"/>
    <property type="match status" value="1"/>
</dbReference>
<comment type="similarity">
    <text evidence="2 10">Belongs to the disproportionating enzyme family.</text>
</comment>
<keyword evidence="6 10" id="KW-0808">Transferase</keyword>
<keyword evidence="12" id="KW-1185">Reference proteome</keyword>
<name>A0A1H3DE10_9PSED</name>
<dbReference type="EMBL" id="FNNU01000005">
    <property type="protein sequence ID" value="SDX64742.1"/>
    <property type="molecule type" value="Genomic_DNA"/>
</dbReference>
<dbReference type="InterPro" id="IPR003385">
    <property type="entry name" value="Glyco_hydro_77"/>
</dbReference>
<dbReference type="STRING" id="1007099.SAMN05216287_3391"/>
<dbReference type="Proteomes" id="UP000243778">
    <property type="component" value="Unassembled WGS sequence"/>
</dbReference>
<evidence type="ECO:0000256" key="5">
    <source>
        <dbReference type="ARBA" id="ARBA00022676"/>
    </source>
</evidence>
<evidence type="ECO:0000256" key="7">
    <source>
        <dbReference type="ARBA" id="ARBA00023277"/>
    </source>
</evidence>
<evidence type="ECO:0000256" key="2">
    <source>
        <dbReference type="ARBA" id="ARBA00005684"/>
    </source>
</evidence>
<dbReference type="Pfam" id="PF02446">
    <property type="entry name" value="Glyco_hydro_77"/>
    <property type="match status" value="1"/>
</dbReference>
<keyword evidence="5 10" id="KW-0328">Glycosyltransferase</keyword>
<keyword evidence="7 10" id="KW-0119">Carbohydrate metabolism</keyword>
<protein>
    <recommendedName>
        <fullName evidence="4 10">4-alpha-glucanotransferase</fullName>
        <ecNumber evidence="3 10">2.4.1.25</ecNumber>
    </recommendedName>
    <alternativeName>
        <fullName evidence="8 10">Amylomaltase</fullName>
    </alternativeName>
    <alternativeName>
        <fullName evidence="9 10">Disproportionating enzyme</fullName>
    </alternativeName>
</protein>
<evidence type="ECO:0000256" key="1">
    <source>
        <dbReference type="ARBA" id="ARBA00000439"/>
    </source>
</evidence>
<evidence type="ECO:0000256" key="6">
    <source>
        <dbReference type="ARBA" id="ARBA00022679"/>
    </source>
</evidence>
<dbReference type="NCBIfam" id="TIGR00217">
    <property type="entry name" value="malQ"/>
    <property type="match status" value="1"/>
</dbReference>
<dbReference type="GO" id="GO:0004134">
    <property type="term" value="F:4-alpha-glucanotransferase activity"/>
    <property type="evidence" value="ECO:0007669"/>
    <property type="project" value="UniProtKB-EC"/>
</dbReference>
<dbReference type="EC" id="2.4.1.25" evidence="3 10"/>